<proteinExistence type="predicted"/>
<sequence length="276" mass="29199">MNEMDLELPGGQRLHVYDTGPARHTVFWHHGTPNMGTPPAPLLRPDIRWVSYDRPAYGTSTPQAGRTVGSAAELVSAVADALNIDRFAVMGHSGGGSHAVACAAQLTDRVVAVAALATVAPFDAAEFAWFEAMATASAASLGAAAAGREAKEKYEASAEFDPDVFTPADFEALSGSQSWLGDVVDRAIAAGPAGLIDDDLAYVTPWACDPARITAPMLLLHGEEDRMIPASHSAWLAAHCPTAELRRTPGDGHISVLNHAPEALDWLTETWAQRTP</sequence>
<dbReference type="PANTHER" id="PTHR43433:SF10">
    <property type="entry name" value="AB HYDROLASE-1 DOMAIN-CONTAINING PROTEIN"/>
    <property type="match status" value="1"/>
</dbReference>
<dbReference type="Proteomes" id="UP000063699">
    <property type="component" value="Chromosome"/>
</dbReference>
<dbReference type="OrthoDB" id="9800988at2"/>
<dbReference type="AlphaFoldDB" id="A0A0N9HR97"/>
<protein>
    <submittedName>
        <fullName evidence="2">Alpha/beta hydrolase</fullName>
    </submittedName>
</protein>
<dbReference type="Gene3D" id="3.40.50.1820">
    <property type="entry name" value="alpha/beta hydrolase"/>
    <property type="match status" value="1"/>
</dbReference>
<dbReference type="EMBL" id="CP012752">
    <property type="protein sequence ID" value="ALG05637.1"/>
    <property type="molecule type" value="Genomic_DNA"/>
</dbReference>
<gene>
    <name evidence="2" type="ORF">AOZ06_00680</name>
</gene>
<feature type="domain" description="AB hydrolase-1" evidence="1">
    <location>
        <begin position="41"/>
        <end position="259"/>
    </location>
</feature>
<accession>A0A0N9HR97</accession>
<dbReference type="InterPro" id="IPR029058">
    <property type="entry name" value="AB_hydrolase_fold"/>
</dbReference>
<dbReference type="GO" id="GO:0016787">
    <property type="term" value="F:hydrolase activity"/>
    <property type="evidence" value="ECO:0007669"/>
    <property type="project" value="UniProtKB-KW"/>
</dbReference>
<evidence type="ECO:0000313" key="2">
    <source>
        <dbReference type="EMBL" id="ALG05637.1"/>
    </source>
</evidence>
<dbReference type="PANTHER" id="PTHR43433">
    <property type="entry name" value="HYDROLASE, ALPHA/BETA FOLD FAMILY PROTEIN"/>
    <property type="match status" value="1"/>
</dbReference>
<evidence type="ECO:0000259" key="1">
    <source>
        <dbReference type="Pfam" id="PF00561"/>
    </source>
</evidence>
<dbReference type="InterPro" id="IPR000073">
    <property type="entry name" value="AB_hydrolase_1"/>
</dbReference>
<dbReference type="KEGG" id="kphy:AOZ06_00680"/>
<dbReference type="Pfam" id="PF00561">
    <property type="entry name" value="Abhydrolase_1"/>
    <property type="match status" value="1"/>
</dbReference>
<keyword evidence="2" id="KW-0378">Hydrolase</keyword>
<dbReference type="PRINTS" id="PR00111">
    <property type="entry name" value="ABHYDROLASE"/>
</dbReference>
<reference evidence="2 3" key="1">
    <citation type="submission" date="2015-07" db="EMBL/GenBank/DDBJ databases">
        <title>Genome sequencing of Kibdelosporangium phytohabitans.</title>
        <authorList>
            <person name="Qin S."/>
            <person name="Xing K."/>
        </authorList>
    </citation>
    <scope>NUCLEOTIDE SEQUENCE [LARGE SCALE GENOMIC DNA]</scope>
    <source>
        <strain evidence="2 3">KLBMP1111</strain>
    </source>
</reference>
<dbReference type="STRING" id="860235.AOZ06_00680"/>
<organism evidence="2 3">
    <name type="scientific">Kibdelosporangium phytohabitans</name>
    <dbReference type="NCBI Taxonomy" id="860235"/>
    <lineage>
        <taxon>Bacteria</taxon>
        <taxon>Bacillati</taxon>
        <taxon>Actinomycetota</taxon>
        <taxon>Actinomycetes</taxon>
        <taxon>Pseudonocardiales</taxon>
        <taxon>Pseudonocardiaceae</taxon>
        <taxon>Kibdelosporangium</taxon>
    </lineage>
</organism>
<keyword evidence="3" id="KW-1185">Reference proteome</keyword>
<dbReference type="InterPro" id="IPR050471">
    <property type="entry name" value="AB_hydrolase"/>
</dbReference>
<dbReference type="SUPFAM" id="SSF53474">
    <property type="entry name" value="alpha/beta-Hydrolases"/>
    <property type="match status" value="1"/>
</dbReference>
<name>A0A0N9HR97_9PSEU</name>
<dbReference type="RefSeq" id="WP_054287618.1">
    <property type="nucleotide sequence ID" value="NZ_CP012752.1"/>
</dbReference>
<evidence type="ECO:0000313" key="3">
    <source>
        <dbReference type="Proteomes" id="UP000063699"/>
    </source>
</evidence>